<dbReference type="Gene3D" id="3.90.70.80">
    <property type="match status" value="1"/>
</dbReference>
<dbReference type="Gramene" id="Zm00001eb353770_T002">
    <property type="protein sequence ID" value="Zm00001eb353770_P002"/>
    <property type="gene ID" value="Zm00001eb353770"/>
</dbReference>
<reference evidence="5" key="3">
    <citation type="submission" date="2021-05" db="UniProtKB">
        <authorList>
            <consortium name="EnsemblPlants"/>
        </authorList>
    </citation>
    <scope>IDENTIFICATION</scope>
    <source>
        <strain evidence="5">cv. B73</strain>
    </source>
</reference>
<feature type="domain" description="K Homology" evidence="4">
    <location>
        <begin position="331"/>
        <end position="404"/>
    </location>
</feature>
<keyword evidence="2" id="KW-0694">RNA-binding</keyword>
<dbReference type="Gene3D" id="3.30.310.210">
    <property type="match status" value="1"/>
</dbReference>
<dbReference type="InParanoid" id="A0A804QQU7"/>
<dbReference type="PANTHER" id="PTHR10288">
    <property type="entry name" value="KH DOMAIN CONTAINING RNA BINDING PROTEIN"/>
    <property type="match status" value="1"/>
</dbReference>
<dbReference type="Pfam" id="PF14432">
    <property type="entry name" value="DYW_deaminase"/>
    <property type="match status" value="1"/>
</dbReference>
<keyword evidence="1" id="KW-0677">Repeat</keyword>
<dbReference type="PROSITE" id="PS50084">
    <property type="entry name" value="KH_TYPE_1"/>
    <property type="match status" value="2"/>
</dbReference>
<dbReference type="InterPro" id="IPR036612">
    <property type="entry name" value="KH_dom_type_1_sf"/>
</dbReference>
<feature type="compositionally biased region" description="Low complexity" evidence="3">
    <location>
        <begin position="28"/>
        <end position="46"/>
    </location>
</feature>
<dbReference type="AlphaFoldDB" id="A0A804QQU7"/>
<evidence type="ECO:0000256" key="2">
    <source>
        <dbReference type="PROSITE-ProRule" id="PRU00117"/>
    </source>
</evidence>
<dbReference type="GO" id="GO:0008270">
    <property type="term" value="F:zinc ion binding"/>
    <property type="evidence" value="ECO:0007669"/>
    <property type="project" value="InterPro"/>
</dbReference>
<protein>
    <recommendedName>
        <fullName evidence="4">K Homology domain-containing protein</fullName>
    </recommendedName>
</protein>
<dbReference type="SUPFAM" id="SSF54791">
    <property type="entry name" value="Eukaryotic type KH-domain (KH-domain type I)"/>
    <property type="match status" value="2"/>
</dbReference>
<feature type="region of interest" description="Disordered" evidence="3">
    <location>
        <begin position="1"/>
        <end position="87"/>
    </location>
</feature>
<dbReference type="InterPro" id="IPR032867">
    <property type="entry name" value="DYW_dom"/>
</dbReference>
<reference evidence="5" key="2">
    <citation type="submission" date="2019-07" db="EMBL/GenBank/DDBJ databases">
        <authorList>
            <person name="Seetharam A."/>
            <person name="Woodhouse M."/>
            <person name="Cannon E."/>
        </authorList>
    </citation>
    <scope>NUCLEOTIDE SEQUENCE [LARGE SCALE GENOMIC DNA]</scope>
    <source>
        <strain evidence="5">cv. B73</strain>
    </source>
</reference>
<dbReference type="GO" id="GO:0005737">
    <property type="term" value="C:cytoplasm"/>
    <property type="evidence" value="ECO:0000318"/>
    <property type="project" value="GO_Central"/>
</dbReference>
<dbReference type="GO" id="GO:0003729">
    <property type="term" value="F:mRNA binding"/>
    <property type="evidence" value="ECO:0000318"/>
    <property type="project" value="GO_Central"/>
</dbReference>
<name>A0A804QQU7_MAIZE</name>
<dbReference type="InterPro" id="IPR004087">
    <property type="entry name" value="KH_dom"/>
</dbReference>
<evidence type="ECO:0000256" key="1">
    <source>
        <dbReference type="ARBA" id="ARBA00022737"/>
    </source>
</evidence>
<organism evidence="5 6">
    <name type="scientific">Zea mays</name>
    <name type="common">Maize</name>
    <dbReference type="NCBI Taxonomy" id="4577"/>
    <lineage>
        <taxon>Eukaryota</taxon>
        <taxon>Viridiplantae</taxon>
        <taxon>Streptophyta</taxon>
        <taxon>Embryophyta</taxon>
        <taxon>Tracheophyta</taxon>
        <taxon>Spermatophyta</taxon>
        <taxon>Magnoliopsida</taxon>
        <taxon>Liliopsida</taxon>
        <taxon>Poales</taxon>
        <taxon>Poaceae</taxon>
        <taxon>PACMAD clade</taxon>
        <taxon>Panicoideae</taxon>
        <taxon>Andropogonodae</taxon>
        <taxon>Andropogoneae</taxon>
        <taxon>Tripsacinae</taxon>
        <taxon>Zea</taxon>
    </lineage>
</organism>
<dbReference type="SMART" id="SM00322">
    <property type="entry name" value="KH"/>
    <property type="match status" value="2"/>
</dbReference>
<dbReference type="GO" id="GO:0005634">
    <property type="term" value="C:nucleus"/>
    <property type="evidence" value="ECO:0000318"/>
    <property type="project" value="GO_Central"/>
</dbReference>
<dbReference type="InterPro" id="IPR004088">
    <property type="entry name" value="KH_dom_type_1"/>
</dbReference>
<dbReference type="EnsemblPlants" id="Zm00001eb353770_T002">
    <property type="protein sequence ID" value="Zm00001eb353770_P002"/>
    <property type="gene ID" value="Zm00001eb353770"/>
</dbReference>
<keyword evidence="6" id="KW-1185">Reference proteome</keyword>
<dbReference type="Proteomes" id="UP000007305">
    <property type="component" value="Chromosome 8"/>
</dbReference>
<dbReference type="Pfam" id="PF00013">
    <property type="entry name" value="KH_1"/>
    <property type="match status" value="1"/>
</dbReference>
<proteinExistence type="predicted"/>
<reference evidence="6" key="1">
    <citation type="journal article" date="2009" name="Science">
        <title>The B73 maize genome: complexity, diversity, and dynamics.</title>
        <authorList>
            <person name="Schnable P.S."/>
            <person name="Ware D."/>
            <person name="Fulton R.S."/>
            <person name="Stein J.C."/>
            <person name="Wei F."/>
            <person name="Pasternak S."/>
            <person name="Liang C."/>
            <person name="Zhang J."/>
            <person name="Fulton L."/>
            <person name="Graves T.A."/>
            <person name="Minx P."/>
            <person name="Reily A.D."/>
            <person name="Courtney L."/>
            <person name="Kruchowski S.S."/>
            <person name="Tomlinson C."/>
            <person name="Strong C."/>
            <person name="Delehaunty K."/>
            <person name="Fronick C."/>
            <person name="Courtney B."/>
            <person name="Rock S.M."/>
            <person name="Belter E."/>
            <person name="Du F."/>
            <person name="Kim K."/>
            <person name="Abbott R.M."/>
            <person name="Cotton M."/>
            <person name="Levy A."/>
            <person name="Marchetto P."/>
            <person name="Ochoa K."/>
            <person name="Jackson S.M."/>
            <person name="Gillam B."/>
            <person name="Chen W."/>
            <person name="Yan L."/>
            <person name="Higginbotham J."/>
            <person name="Cardenas M."/>
            <person name="Waligorski J."/>
            <person name="Applebaum E."/>
            <person name="Phelps L."/>
            <person name="Falcone J."/>
            <person name="Kanchi K."/>
            <person name="Thane T."/>
            <person name="Scimone A."/>
            <person name="Thane N."/>
            <person name="Henke J."/>
            <person name="Wang T."/>
            <person name="Ruppert J."/>
            <person name="Shah N."/>
            <person name="Rotter K."/>
            <person name="Hodges J."/>
            <person name="Ingenthron E."/>
            <person name="Cordes M."/>
            <person name="Kohlberg S."/>
            <person name="Sgro J."/>
            <person name="Delgado B."/>
            <person name="Mead K."/>
            <person name="Chinwalla A."/>
            <person name="Leonard S."/>
            <person name="Crouse K."/>
            <person name="Collura K."/>
            <person name="Kudrna D."/>
            <person name="Currie J."/>
            <person name="He R."/>
            <person name="Angelova A."/>
            <person name="Rajasekar S."/>
            <person name="Mueller T."/>
            <person name="Lomeli R."/>
            <person name="Scara G."/>
            <person name="Ko A."/>
            <person name="Delaney K."/>
            <person name="Wissotski M."/>
            <person name="Lopez G."/>
            <person name="Campos D."/>
            <person name="Braidotti M."/>
            <person name="Ashley E."/>
            <person name="Golser W."/>
            <person name="Kim H."/>
            <person name="Lee S."/>
            <person name="Lin J."/>
            <person name="Dujmic Z."/>
            <person name="Kim W."/>
            <person name="Talag J."/>
            <person name="Zuccolo A."/>
            <person name="Fan C."/>
            <person name="Sebastian A."/>
            <person name="Kramer M."/>
            <person name="Spiegel L."/>
            <person name="Nascimento L."/>
            <person name="Zutavern T."/>
            <person name="Miller B."/>
            <person name="Ambroise C."/>
            <person name="Muller S."/>
            <person name="Spooner W."/>
            <person name="Narechania A."/>
            <person name="Ren L."/>
            <person name="Wei S."/>
            <person name="Kumari S."/>
            <person name="Faga B."/>
            <person name="Levy M.J."/>
            <person name="McMahan L."/>
            <person name="Van Buren P."/>
            <person name="Vaughn M.W."/>
            <person name="Ying K."/>
            <person name="Yeh C.-T."/>
            <person name="Emrich S.J."/>
            <person name="Jia Y."/>
            <person name="Kalyanaraman A."/>
            <person name="Hsia A.-P."/>
            <person name="Barbazuk W.B."/>
            <person name="Baucom R.S."/>
            <person name="Brutnell T.P."/>
            <person name="Carpita N.C."/>
            <person name="Chaparro C."/>
            <person name="Chia J.-M."/>
            <person name="Deragon J.-M."/>
            <person name="Estill J.C."/>
            <person name="Fu Y."/>
            <person name="Jeddeloh J.A."/>
            <person name="Han Y."/>
            <person name="Lee H."/>
            <person name="Li P."/>
            <person name="Lisch D.R."/>
            <person name="Liu S."/>
            <person name="Liu Z."/>
            <person name="Nagel D.H."/>
            <person name="McCann M.C."/>
            <person name="SanMiguel P."/>
            <person name="Myers A.M."/>
            <person name="Nettleton D."/>
            <person name="Nguyen J."/>
            <person name="Penning B.W."/>
            <person name="Ponnala L."/>
            <person name="Schneider K.L."/>
            <person name="Schwartz D.C."/>
            <person name="Sharma A."/>
            <person name="Soderlund C."/>
            <person name="Springer N.M."/>
            <person name="Sun Q."/>
            <person name="Wang H."/>
            <person name="Waterman M."/>
            <person name="Westerman R."/>
            <person name="Wolfgruber T.K."/>
            <person name="Yang L."/>
            <person name="Yu Y."/>
            <person name="Zhang L."/>
            <person name="Zhou S."/>
            <person name="Zhu Q."/>
            <person name="Bennetzen J.L."/>
            <person name="Dawe R.K."/>
            <person name="Jiang J."/>
            <person name="Jiang N."/>
            <person name="Presting G.G."/>
            <person name="Wessler S.R."/>
            <person name="Aluru S."/>
            <person name="Martienssen R.A."/>
            <person name="Clifton S.W."/>
            <person name="McCombie W.R."/>
            <person name="Wing R.A."/>
            <person name="Wilson R.K."/>
        </authorList>
    </citation>
    <scope>NUCLEOTIDE SEQUENCE [LARGE SCALE GENOMIC DNA]</scope>
    <source>
        <strain evidence="6">cv. B73</strain>
    </source>
</reference>
<accession>A0A804QQU7</accession>
<evidence type="ECO:0000313" key="6">
    <source>
        <dbReference type="Proteomes" id="UP000007305"/>
    </source>
</evidence>
<sequence length="543" mass="60695">MAVRREIDSLSLREGDRAHKSRSRVPRVARSPPPVASRSPRSSAPPRTRRRNPRPHPTIPVRPLHRDARPRMIEGTPASRFSPTPPRHRNLRLSLTSMEGVPLALTCPRRSPLPIAGARRRGRRLADLVALPSNDDIHRRSDLVALVEMAEAAECEEERDLFADANDDVGIAGLEVADGEVHPPHHAQLQQPDEMVQHEEEKQNVLYWHNEKLTVAFALLSSEPNTMIRIVKNLRMCLDCHNTIKLISRMLIPAQKVGAIIGHKGERVKRLCEETRACVRIIGGHLCAAEQAVIIFGREQLDEPLPPAMDALLRVYQQTINNDSLDVGPDNVIVRQILAPSEQAASLIGEHGVMINSIMEASQTDIRVLGNELPSDLIDTLLKWIPSNDEELRLRLSSRSTATPHASVAAFASAPVSHTAPWLGKFIAFEPFNVGGFDWAIYFYPDGKSGEDDLKRKDGLCPLTPELKECNSLYEGYVPMKYKHYCKKMKKYGEWGDHVTLQAAADKRLRISSPSTPALGTINKESKSKDVIPQWLSLRYVLL</sequence>
<feature type="domain" description="K Homology" evidence="4">
    <location>
        <begin position="244"/>
        <end position="317"/>
    </location>
</feature>
<evidence type="ECO:0000259" key="4">
    <source>
        <dbReference type="SMART" id="SM00322"/>
    </source>
</evidence>
<feature type="compositionally biased region" description="Basic and acidic residues" evidence="3">
    <location>
        <begin position="1"/>
        <end position="18"/>
    </location>
</feature>
<dbReference type="InterPro" id="IPR038765">
    <property type="entry name" value="Papain-like_cys_pep_sf"/>
</dbReference>
<evidence type="ECO:0000313" key="5">
    <source>
        <dbReference type="EnsemblPlants" id="Zm00001eb353770_P002"/>
    </source>
</evidence>
<evidence type="ECO:0000256" key="3">
    <source>
        <dbReference type="SAM" id="MobiDB-lite"/>
    </source>
</evidence>
<dbReference type="SUPFAM" id="SSF54001">
    <property type="entry name" value="Cysteine proteinases"/>
    <property type="match status" value="1"/>
</dbReference>